<accession>K8F5D2</accession>
<dbReference type="PANTHER" id="PTHR20900:SF0">
    <property type="entry name" value="NADH DEHYDROGENASE [UBIQUINONE] 1 BETA SUBCOMPLEX SUBUNIT 7"/>
    <property type="match status" value="1"/>
</dbReference>
<keyword evidence="14" id="KW-1185">Reference proteome</keyword>
<comment type="subcellular location">
    <subcellularLocation>
        <location evidence="3">Mitochondrion inner membrane</location>
        <topology evidence="3">Peripheral membrane protein</topology>
    </subcellularLocation>
    <subcellularLocation>
        <location evidence="2">Mitochondrion intermembrane space</location>
    </subcellularLocation>
</comment>
<keyword evidence="6" id="KW-0813">Transport</keyword>
<evidence type="ECO:0000256" key="10">
    <source>
        <dbReference type="ARBA" id="ARBA00023128"/>
    </source>
</evidence>
<keyword evidence="11" id="KW-0472">Membrane</keyword>
<evidence type="ECO:0000256" key="12">
    <source>
        <dbReference type="ARBA" id="ARBA00023157"/>
    </source>
</evidence>
<comment type="function">
    <text evidence="1">Accessory subunit of the mitochondrial membrane respiratory chain NADH dehydrogenase (Complex I), that is believed not to be involved in catalysis. Complex I functions in the transfer of electrons from NADH to the respiratory chain. The immediate electron acceptor for the enzyme is believed to be ubiquinone.</text>
</comment>
<evidence type="ECO:0000256" key="2">
    <source>
        <dbReference type="ARBA" id="ARBA00004569"/>
    </source>
</evidence>
<keyword evidence="10" id="KW-0496">Mitochondrion</keyword>
<evidence type="ECO:0000313" key="14">
    <source>
        <dbReference type="Proteomes" id="UP000198341"/>
    </source>
</evidence>
<dbReference type="GO" id="GO:0005758">
    <property type="term" value="C:mitochondrial intermembrane space"/>
    <property type="evidence" value="ECO:0007669"/>
    <property type="project" value="UniProtKB-SubCell"/>
</dbReference>
<protein>
    <recommendedName>
        <fullName evidence="5">NADH dehydrogenase [ubiquinone] 1 beta subcomplex subunit 7</fullName>
    </recommendedName>
</protein>
<evidence type="ECO:0000256" key="7">
    <source>
        <dbReference type="ARBA" id="ARBA00022660"/>
    </source>
</evidence>
<keyword evidence="12" id="KW-1015">Disulfide bond</keyword>
<keyword evidence="9" id="KW-0249">Electron transport</keyword>
<dbReference type="RefSeq" id="XP_007508929.1">
    <property type="nucleotide sequence ID" value="XM_007508867.1"/>
</dbReference>
<evidence type="ECO:0000256" key="6">
    <source>
        <dbReference type="ARBA" id="ARBA00022448"/>
    </source>
</evidence>
<dbReference type="OrthoDB" id="268414at2759"/>
<dbReference type="STRING" id="41875.K8F5D2"/>
<dbReference type="Pfam" id="PF05676">
    <property type="entry name" value="NDUF_B7"/>
    <property type="match status" value="1"/>
</dbReference>
<organism evidence="13 14">
    <name type="scientific">Bathycoccus prasinos</name>
    <dbReference type="NCBI Taxonomy" id="41875"/>
    <lineage>
        <taxon>Eukaryota</taxon>
        <taxon>Viridiplantae</taxon>
        <taxon>Chlorophyta</taxon>
        <taxon>Mamiellophyceae</taxon>
        <taxon>Mamiellales</taxon>
        <taxon>Bathycoccaceae</taxon>
        <taxon>Bathycoccus</taxon>
    </lineage>
</organism>
<evidence type="ECO:0000256" key="4">
    <source>
        <dbReference type="ARBA" id="ARBA00008006"/>
    </source>
</evidence>
<dbReference type="eggNOG" id="KOG3468">
    <property type="taxonomic scope" value="Eukaryota"/>
</dbReference>
<dbReference type="GO" id="GO:0005743">
    <property type="term" value="C:mitochondrial inner membrane"/>
    <property type="evidence" value="ECO:0007669"/>
    <property type="project" value="UniProtKB-SubCell"/>
</dbReference>
<gene>
    <name evidence="13" type="ordered locus">Bathy15g01590</name>
</gene>
<keyword evidence="8" id="KW-0999">Mitochondrion inner membrane</keyword>
<evidence type="ECO:0000313" key="13">
    <source>
        <dbReference type="EMBL" id="CCO20015.1"/>
    </source>
</evidence>
<evidence type="ECO:0000256" key="5">
    <source>
        <dbReference type="ARBA" id="ARBA00018677"/>
    </source>
</evidence>
<keyword evidence="7" id="KW-0679">Respiratory chain</keyword>
<evidence type="ECO:0000256" key="8">
    <source>
        <dbReference type="ARBA" id="ARBA00022792"/>
    </source>
</evidence>
<evidence type="ECO:0000256" key="1">
    <source>
        <dbReference type="ARBA" id="ARBA00003195"/>
    </source>
</evidence>
<evidence type="ECO:0000256" key="11">
    <source>
        <dbReference type="ARBA" id="ARBA00023136"/>
    </source>
</evidence>
<name>K8F5D2_9CHLO</name>
<reference evidence="13 14" key="1">
    <citation type="submission" date="2011-10" db="EMBL/GenBank/DDBJ databases">
        <authorList>
            <person name="Genoscope - CEA"/>
        </authorList>
    </citation>
    <scope>NUCLEOTIDE SEQUENCE [LARGE SCALE GENOMIC DNA]</scope>
    <source>
        <strain evidence="13 14">RCC 1105</strain>
    </source>
</reference>
<dbReference type="KEGG" id="bpg:Bathy15g01590"/>
<dbReference type="AlphaFoldDB" id="K8F5D2"/>
<proteinExistence type="inferred from homology"/>
<dbReference type="PANTHER" id="PTHR20900">
    <property type="entry name" value="NADH:UBIQUINONE OXIDOREDUCTASE B18-LIKE SUBUNIT"/>
    <property type="match status" value="1"/>
</dbReference>
<dbReference type="InterPro" id="IPR008698">
    <property type="entry name" value="NDUB7"/>
</dbReference>
<evidence type="ECO:0000256" key="9">
    <source>
        <dbReference type="ARBA" id="ARBA00022982"/>
    </source>
</evidence>
<dbReference type="EMBL" id="FO082264">
    <property type="protein sequence ID" value="CCO20015.1"/>
    <property type="molecule type" value="Genomic_DNA"/>
</dbReference>
<sequence length="84" mass="9835">MGSSDNNESTMKATKEEMKKAGIDLAYRDFCAHLLIPLNECRRKSFFLPWKCKDERHVYEKCQYEECVIVDVVIAALFMIDRVL</sequence>
<dbReference type="Proteomes" id="UP000198341">
    <property type="component" value="Chromosome 15"/>
</dbReference>
<comment type="similarity">
    <text evidence="4">Belongs to the complex I NDUFB7 subunit family.</text>
</comment>
<dbReference type="GeneID" id="19011383"/>
<evidence type="ECO:0000256" key="3">
    <source>
        <dbReference type="ARBA" id="ARBA00004637"/>
    </source>
</evidence>